<accession>A0A5J4TZB3</accession>
<feature type="domain" description="F-box" evidence="3">
    <location>
        <begin position="2"/>
        <end position="48"/>
    </location>
</feature>
<dbReference type="CDD" id="cd09917">
    <property type="entry name" value="F-box_SF"/>
    <property type="match status" value="1"/>
</dbReference>
<feature type="coiled-coil region" evidence="1">
    <location>
        <begin position="219"/>
        <end position="248"/>
    </location>
</feature>
<evidence type="ECO:0000256" key="2">
    <source>
        <dbReference type="SAM" id="MobiDB-lite"/>
    </source>
</evidence>
<dbReference type="AlphaFoldDB" id="A0A5J4TZB3"/>
<dbReference type="PROSITE" id="PS50181">
    <property type="entry name" value="FBOX"/>
    <property type="match status" value="1"/>
</dbReference>
<reference evidence="4 5" key="1">
    <citation type="submission" date="2019-03" db="EMBL/GenBank/DDBJ databases">
        <title>Single cell metagenomics reveals metabolic interactions within the superorganism composed of flagellate Streblomastix strix and complex community of Bacteroidetes bacteria on its surface.</title>
        <authorList>
            <person name="Treitli S.C."/>
            <person name="Kolisko M."/>
            <person name="Husnik F."/>
            <person name="Keeling P."/>
            <person name="Hampl V."/>
        </authorList>
    </citation>
    <scope>NUCLEOTIDE SEQUENCE [LARGE SCALE GENOMIC DNA]</scope>
    <source>
        <strain evidence="4">ST1C</strain>
    </source>
</reference>
<evidence type="ECO:0000256" key="1">
    <source>
        <dbReference type="SAM" id="Coils"/>
    </source>
</evidence>
<dbReference type="SUPFAM" id="SSF81383">
    <property type="entry name" value="F-box domain"/>
    <property type="match status" value="1"/>
</dbReference>
<organism evidence="4 5">
    <name type="scientific">Streblomastix strix</name>
    <dbReference type="NCBI Taxonomy" id="222440"/>
    <lineage>
        <taxon>Eukaryota</taxon>
        <taxon>Metamonada</taxon>
        <taxon>Preaxostyla</taxon>
        <taxon>Oxymonadida</taxon>
        <taxon>Streblomastigidae</taxon>
        <taxon>Streblomastix</taxon>
    </lineage>
</organism>
<proteinExistence type="predicted"/>
<dbReference type="Proteomes" id="UP000324800">
    <property type="component" value="Unassembled WGS sequence"/>
</dbReference>
<dbReference type="EMBL" id="SNRW01023002">
    <property type="protein sequence ID" value="KAA6363370.1"/>
    <property type="molecule type" value="Genomic_DNA"/>
</dbReference>
<dbReference type="InterPro" id="IPR001810">
    <property type="entry name" value="F-box_dom"/>
</dbReference>
<evidence type="ECO:0000259" key="3">
    <source>
        <dbReference type="PROSITE" id="PS50181"/>
    </source>
</evidence>
<gene>
    <name evidence="4" type="ORF">EZS28_041102</name>
</gene>
<feature type="region of interest" description="Disordered" evidence="2">
    <location>
        <begin position="197"/>
        <end position="217"/>
    </location>
</feature>
<keyword evidence="1" id="KW-0175">Coiled coil</keyword>
<sequence>MSKSLSDLPDQILRDIFGICTPRVLYSLLLTCKHFKPLILSDEVLAKQIQKITDKRMLELSRPREGGAFDGFDLYQGSVASSDCVTNKRLGDVMDGFIAGKIEETRASSKLDEFRYELEGRGRRCPNCKLKNVRADLGVKVTLVCGKVKYFHHPCLDPYVATHISERLSVDIIEKSFVLLAGRRGYPSISPISKYESTSSNIVQDNKESNEQQESDDWELEVEKEIQKEEEQKKLNEEQTIKDKQMEDAFIELRSKLANIPLSIDCSYNQGHNNSPIAQIELRGKLNLGQGYDIQKTSDNVLWVLIDRSLRNLVEKRIQSFLIPICTRTQELRAFRYTIPKENKANADEIVKRLVDLWNEVLLKRHSESAKHAFTPFEHKDKPSFTVENARSRQ</sequence>
<evidence type="ECO:0000313" key="5">
    <source>
        <dbReference type="Proteomes" id="UP000324800"/>
    </source>
</evidence>
<evidence type="ECO:0000313" key="4">
    <source>
        <dbReference type="EMBL" id="KAA6363370.1"/>
    </source>
</evidence>
<dbReference type="InterPro" id="IPR036047">
    <property type="entry name" value="F-box-like_dom_sf"/>
</dbReference>
<name>A0A5J4TZB3_9EUKA</name>
<protein>
    <recommendedName>
        <fullName evidence="3">F-box domain-containing protein</fullName>
    </recommendedName>
</protein>
<comment type="caution">
    <text evidence="4">The sequence shown here is derived from an EMBL/GenBank/DDBJ whole genome shotgun (WGS) entry which is preliminary data.</text>
</comment>